<reference evidence="3 4" key="1">
    <citation type="submission" date="2018-10" db="EMBL/GenBank/DDBJ databases">
        <title>A collection Staphylococci species genome sequencing.</title>
        <authorList>
            <person name="Cole K."/>
        </authorList>
    </citation>
    <scope>NUCLEOTIDE SEQUENCE [LARGE SCALE GENOMIC DNA]</scope>
    <source>
        <strain evidence="4">NCTC 12218</strain>
    </source>
</reference>
<protein>
    <submittedName>
        <fullName evidence="3">DUF1474 family protein</fullName>
    </submittedName>
</protein>
<name>A0AAJ4VIL9_MAMSC</name>
<gene>
    <name evidence="3" type="ORF">CD117_02995</name>
</gene>
<feature type="domain" description="TscT toxin" evidence="2">
    <location>
        <begin position="5"/>
        <end position="93"/>
    </location>
</feature>
<dbReference type="RefSeq" id="WP_126476648.1">
    <property type="nucleotide sequence ID" value="NZ_RXWV01000019.1"/>
</dbReference>
<evidence type="ECO:0000313" key="4">
    <source>
        <dbReference type="Proteomes" id="UP000274792"/>
    </source>
</evidence>
<sequence>MNNNLWEIKNLKCHMDVLQNKMKDLIQSNYWLLEDYFEDEELKTKADVMKHGCGYSEQRIKLNQSVTLLQTYKNEMDDLIAELDSEINKLKEAE</sequence>
<evidence type="ECO:0000256" key="1">
    <source>
        <dbReference type="SAM" id="Coils"/>
    </source>
</evidence>
<dbReference type="Pfam" id="PF07342">
    <property type="entry name" value="TscT"/>
    <property type="match status" value="1"/>
</dbReference>
<comment type="caution">
    <text evidence="3">The sequence shown here is derived from an EMBL/GenBank/DDBJ whole genome shotgun (WGS) entry which is preliminary data.</text>
</comment>
<dbReference type="InterPro" id="IPR009942">
    <property type="entry name" value="DUF1474"/>
</dbReference>
<dbReference type="AlphaFoldDB" id="A0AAJ4VIL9"/>
<dbReference type="EMBL" id="RXWV01000019">
    <property type="protein sequence ID" value="RTX74388.1"/>
    <property type="molecule type" value="Genomic_DNA"/>
</dbReference>
<proteinExistence type="predicted"/>
<evidence type="ECO:0000313" key="3">
    <source>
        <dbReference type="EMBL" id="RTX74388.1"/>
    </source>
</evidence>
<feature type="coiled-coil region" evidence="1">
    <location>
        <begin position="62"/>
        <end position="93"/>
    </location>
</feature>
<evidence type="ECO:0000259" key="2">
    <source>
        <dbReference type="Pfam" id="PF07342"/>
    </source>
</evidence>
<dbReference type="Proteomes" id="UP000274792">
    <property type="component" value="Unassembled WGS sequence"/>
</dbReference>
<organism evidence="3 4">
    <name type="scientific">Mammaliicoccus sciuri</name>
    <name type="common">Staphylococcus sciuri</name>
    <dbReference type="NCBI Taxonomy" id="1296"/>
    <lineage>
        <taxon>Bacteria</taxon>
        <taxon>Bacillati</taxon>
        <taxon>Bacillota</taxon>
        <taxon>Bacilli</taxon>
        <taxon>Bacillales</taxon>
        <taxon>Staphylococcaceae</taxon>
        <taxon>Mammaliicoccus</taxon>
    </lineage>
</organism>
<keyword evidence="1" id="KW-0175">Coiled coil</keyword>
<accession>A0AAJ4VIL9</accession>